<feature type="domain" description="Colicin E3-like ribonuclease" evidence="1">
    <location>
        <begin position="25"/>
        <end position="75"/>
    </location>
</feature>
<dbReference type="InterPro" id="IPR009105">
    <property type="entry name" value="Colicin_E3_ribonuclease"/>
</dbReference>
<reference evidence="3" key="1">
    <citation type="submission" date="2016-10" db="EMBL/GenBank/DDBJ databases">
        <authorList>
            <person name="Varghese N."/>
            <person name="Submissions S."/>
        </authorList>
    </citation>
    <scope>NUCLEOTIDE SEQUENCE [LARGE SCALE GENOMIC DNA]</scope>
    <source>
        <strain evidence="3">ANC 5109</strain>
    </source>
</reference>
<dbReference type="Gene3D" id="3.10.380.10">
    <property type="entry name" value="Colicin E3-like ribonuclease domain"/>
    <property type="match status" value="1"/>
</dbReference>
<dbReference type="STRING" id="595670.SAMN05421643_13427"/>
<evidence type="ECO:0000313" key="3">
    <source>
        <dbReference type="Proteomes" id="UP000199035"/>
    </source>
</evidence>
<accession>A0A1H3N217</accession>
<dbReference type="GO" id="GO:0043022">
    <property type="term" value="F:ribosome binding"/>
    <property type="evidence" value="ECO:0007669"/>
    <property type="project" value="InterPro"/>
</dbReference>
<dbReference type="EMBL" id="FNPK01000034">
    <property type="protein sequence ID" value="SDY82495.1"/>
    <property type="molecule type" value="Genomic_DNA"/>
</dbReference>
<dbReference type="GO" id="GO:0003723">
    <property type="term" value="F:RNA binding"/>
    <property type="evidence" value="ECO:0007669"/>
    <property type="project" value="InterPro"/>
</dbReference>
<proteinExistence type="predicted"/>
<dbReference type="SUPFAM" id="SSF63840">
    <property type="entry name" value="Ribonuclease domain of colicin E3"/>
    <property type="match status" value="1"/>
</dbReference>
<dbReference type="Pfam" id="PF09000">
    <property type="entry name" value="Cytotoxic"/>
    <property type="match status" value="1"/>
</dbReference>
<dbReference type="Proteomes" id="UP000199035">
    <property type="component" value="Unassembled WGS sequence"/>
</dbReference>
<name>A0A1H3N217_9GAMM</name>
<protein>
    <submittedName>
        <fullName evidence="2">Cytotoxic</fullName>
    </submittedName>
</protein>
<sequence length="79" mass="8880">MGGIPKPRPCFLDEQIKSHIDNGKQVYKNPKGNRYYTWDSLHGEIEVFDKRGIHLGVFAPNGPPPIKEAVLGRKIAKPN</sequence>
<dbReference type="GO" id="GO:0016788">
    <property type="term" value="F:hydrolase activity, acting on ester bonds"/>
    <property type="evidence" value="ECO:0007669"/>
    <property type="project" value="InterPro"/>
</dbReference>
<gene>
    <name evidence="2" type="ORF">SAMN05421643_13427</name>
</gene>
<organism evidence="2 3">
    <name type="scientific">Acinetobacter kyonggiensis</name>
    <dbReference type="NCBI Taxonomy" id="595670"/>
    <lineage>
        <taxon>Bacteria</taxon>
        <taxon>Pseudomonadati</taxon>
        <taxon>Pseudomonadota</taxon>
        <taxon>Gammaproteobacteria</taxon>
        <taxon>Moraxellales</taxon>
        <taxon>Moraxellaceae</taxon>
        <taxon>Acinetobacter</taxon>
    </lineage>
</organism>
<keyword evidence="3" id="KW-1185">Reference proteome</keyword>
<dbReference type="AlphaFoldDB" id="A0A1H3N217"/>
<dbReference type="InterPro" id="IPR036725">
    <property type="entry name" value="ColE3_ribonuclease_sf"/>
</dbReference>
<dbReference type="RefSeq" id="WP_092692649.1">
    <property type="nucleotide sequence ID" value="NZ_FNPK01000034.1"/>
</dbReference>
<evidence type="ECO:0000259" key="1">
    <source>
        <dbReference type="Pfam" id="PF09000"/>
    </source>
</evidence>
<evidence type="ECO:0000313" key="2">
    <source>
        <dbReference type="EMBL" id="SDY82495.1"/>
    </source>
</evidence>